<dbReference type="EMBL" id="LUEZ02000051">
    <property type="protein sequence ID" value="RDB22321.1"/>
    <property type="molecule type" value="Genomic_DNA"/>
</dbReference>
<accession>A0A369JJD4</accession>
<feature type="compositionally biased region" description="Polar residues" evidence="1">
    <location>
        <begin position="263"/>
        <end position="274"/>
    </location>
</feature>
<evidence type="ECO:0008006" key="5">
    <source>
        <dbReference type="Google" id="ProtNLM"/>
    </source>
</evidence>
<organism evidence="3 4">
    <name type="scientific">Hypsizygus marmoreus</name>
    <name type="common">White beech mushroom</name>
    <name type="synonym">Agaricus marmoreus</name>
    <dbReference type="NCBI Taxonomy" id="39966"/>
    <lineage>
        <taxon>Eukaryota</taxon>
        <taxon>Fungi</taxon>
        <taxon>Dikarya</taxon>
        <taxon>Basidiomycota</taxon>
        <taxon>Agaricomycotina</taxon>
        <taxon>Agaricomycetes</taxon>
        <taxon>Agaricomycetidae</taxon>
        <taxon>Agaricales</taxon>
        <taxon>Tricholomatineae</taxon>
        <taxon>Lyophyllaceae</taxon>
        <taxon>Hypsizygus</taxon>
    </lineage>
</organism>
<feature type="compositionally biased region" description="Low complexity" evidence="1">
    <location>
        <begin position="129"/>
        <end position="145"/>
    </location>
</feature>
<sequence length="325" mass="35195">MFPSLFHSSLRHLMILIIVPHLVCGTITLSIPTSDSGTVPAGIGVPVQWTRQSTDPTQFRIQTIFPADRRIPVRSLASLQENGLSGVVSLVFDVEGPQQLVAVDSQNLETLATGNTFTVVGSSEIASKSSSASSSASPLSVNNNSVPEPTSDSPPAPSNHSPGSSTLHHTALIVGLTIGSIFCLVSTIICAIVLRRRWRIRREVLDPFSVMAQNLPSLHQYDKPTETSSPAYVVGSVLTAHEHTVELRESPINPIDMYVPSENTSRRASASTLVSPRDESNSTAGVETTTTVLAENTRLRAEVQWLRESRQEWDESPPPAYHETE</sequence>
<dbReference type="Proteomes" id="UP000076154">
    <property type="component" value="Unassembled WGS sequence"/>
</dbReference>
<dbReference type="AlphaFoldDB" id="A0A369JJD4"/>
<name>A0A369JJD4_HYPMA</name>
<comment type="caution">
    <text evidence="3">The sequence shown here is derived from an EMBL/GenBank/DDBJ whole genome shotgun (WGS) entry which is preliminary data.</text>
</comment>
<gene>
    <name evidence="3" type="ORF">Hypma_010498</name>
</gene>
<evidence type="ECO:0000313" key="4">
    <source>
        <dbReference type="Proteomes" id="UP000076154"/>
    </source>
</evidence>
<proteinExistence type="predicted"/>
<feature type="region of interest" description="Disordered" evidence="1">
    <location>
        <begin position="263"/>
        <end position="289"/>
    </location>
</feature>
<reference evidence="3" key="1">
    <citation type="submission" date="2018-04" db="EMBL/GenBank/DDBJ databases">
        <title>Whole genome sequencing of Hypsizygus marmoreus.</title>
        <authorList>
            <person name="Choi I.-G."/>
            <person name="Min B."/>
            <person name="Kim J.-G."/>
            <person name="Kim S."/>
            <person name="Oh Y.-L."/>
            <person name="Kong W.-S."/>
            <person name="Park H."/>
            <person name="Jeong J."/>
            <person name="Song E.-S."/>
        </authorList>
    </citation>
    <scope>NUCLEOTIDE SEQUENCE [LARGE SCALE GENOMIC DNA]</scope>
    <source>
        <strain evidence="3">51987-8</strain>
    </source>
</reference>
<keyword evidence="2" id="KW-0812">Transmembrane</keyword>
<keyword evidence="2" id="KW-1133">Transmembrane helix</keyword>
<feature type="region of interest" description="Disordered" evidence="1">
    <location>
        <begin position="129"/>
        <end position="165"/>
    </location>
</feature>
<feature type="transmembrane region" description="Helical" evidence="2">
    <location>
        <begin position="171"/>
        <end position="194"/>
    </location>
</feature>
<dbReference type="InParanoid" id="A0A369JJD4"/>
<evidence type="ECO:0000256" key="2">
    <source>
        <dbReference type="SAM" id="Phobius"/>
    </source>
</evidence>
<evidence type="ECO:0000313" key="3">
    <source>
        <dbReference type="EMBL" id="RDB22321.1"/>
    </source>
</evidence>
<protein>
    <recommendedName>
        <fullName evidence="5">Mid2 domain-containing protein</fullName>
    </recommendedName>
</protein>
<evidence type="ECO:0000256" key="1">
    <source>
        <dbReference type="SAM" id="MobiDB-lite"/>
    </source>
</evidence>
<keyword evidence="2" id="KW-0472">Membrane</keyword>
<feature type="transmembrane region" description="Helical" evidence="2">
    <location>
        <begin position="12"/>
        <end position="31"/>
    </location>
</feature>
<keyword evidence="4" id="KW-1185">Reference proteome</keyword>